<dbReference type="AlphaFoldDB" id="A0A815HGZ7"/>
<proteinExistence type="predicted"/>
<evidence type="ECO:0000313" key="2">
    <source>
        <dbReference type="EMBL" id="CAF4222926.1"/>
    </source>
</evidence>
<dbReference type="EMBL" id="CAJNOQ010014955">
    <property type="protein sequence ID" value="CAF1352057.1"/>
    <property type="molecule type" value="Genomic_DNA"/>
</dbReference>
<name>A0A815HGZ7_9BILA</name>
<evidence type="ECO:0000313" key="3">
    <source>
        <dbReference type="Proteomes" id="UP000663829"/>
    </source>
</evidence>
<gene>
    <name evidence="1" type="ORF">GPM918_LOCUS30961</name>
    <name evidence="2" type="ORF">SRO942_LOCUS31593</name>
</gene>
<protein>
    <submittedName>
        <fullName evidence="1">Uncharacterized protein</fullName>
    </submittedName>
</protein>
<evidence type="ECO:0000313" key="1">
    <source>
        <dbReference type="EMBL" id="CAF1352057.1"/>
    </source>
</evidence>
<dbReference type="EMBL" id="CAJOBC010064934">
    <property type="protein sequence ID" value="CAF4222926.1"/>
    <property type="molecule type" value="Genomic_DNA"/>
</dbReference>
<dbReference type="Proteomes" id="UP000681722">
    <property type="component" value="Unassembled WGS sequence"/>
</dbReference>
<organism evidence="1 3">
    <name type="scientific">Didymodactylos carnosus</name>
    <dbReference type="NCBI Taxonomy" id="1234261"/>
    <lineage>
        <taxon>Eukaryota</taxon>
        <taxon>Metazoa</taxon>
        <taxon>Spiralia</taxon>
        <taxon>Gnathifera</taxon>
        <taxon>Rotifera</taxon>
        <taxon>Eurotatoria</taxon>
        <taxon>Bdelloidea</taxon>
        <taxon>Philodinida</taxon>
        <taxon>Philodinidae</taxon>
        <taxon>Didymodactylos</taxon>
    </lineage>
</organism>
<comment type="caution">
    <text evidence="1">The sequence shown here is derived from an EMBL/GenBank/DDBJ whole genome shotgun (WGS) entry which is preliminary data.</text>
</comment>
<accession>A0A815HGZ7</accession>
<sequence length="115" mass="13666">MNAHSWRAIDPFGKISAKDLQLINRTFGVPSSQTHKRNNYYLSWGRMGFYNGSAVEVDDVRTEPKAPDNDLKVRRGQRTTRYFVKNDKKRQQQIYECVRNFLQQKHRNTLEFDEL</sequence>
<keyword evidence="3" id="KW-1185">Reference proteome</keyword>
<reference evidence="1" key="1">
    <citation type="submission" date="2021-02" db="EMBL/GenBank/DDBJ databases">
        <authorList>
            <person name="Nowell W R."/>
        </authorList>
    </citation>
    <scope>NUCLEOTIDE SEQUENCE</scope>
</reference>
<dbReference type="Proteomes" id="UP000663829">
    <property type="component" value="Unassembled WGS sequence"/>
</dbReference>